<proteinExistence type="predicted"/>
<keyword evidence="3" id="KW-1185">Reference proteome</keyword>
<dbReference type="Gene3D" id="1.10.10.1940">
    <property type="match status" value="1"/>
</dbReference>
<evidence type="ECO:0000313" key="4">
    <source>
        <dbReference type="WBParaSite" id="HCON_00134912-00001"/>
    </source>
</evidence>
<dbReference type="WBParaSite" id="HCON_00134912-00001">
    <property type="protein sequence ID" value="HCON_00134912-00001"/>
    <property type="gene ID" value="HCON_00134912"/>
</dbReference>
<evidence type="ECO:0000313" key="3">
    <source>
        <dbReference type="Proteomes" id="UP000025227"/>
    </source>
</evidence>
<dbReference type="Proteomes" id="UP000025227">
    <property type="component" value="Unplaced"/>
</dbReference>
<dbReference type="OrthoDB" id="5871478at2759"/>
<protein>
    <submittedName>
        <fullName evidence="4">ShKT domain-containing protein</fullName>
    </submittedName>
</protein>
<name>A0A7I4YQV4_HAECO</name>
<feature type="signal peptide" evidence="1">
    <location>
        <begin position="1"/>
        <end position="36"/>
    </location>
</feature>
<accession>A0A7I4YQV4</accession>
<dbReference type="OMA" id="KECADRA"/>
<dbReference type="InterPro" id="IPR003582">
    <property type="entry name" value="ShKT_dom"/>
</dbReference>
<sequence>MGTQLAVLECFRGIMSFHMLYFLLLLTIISTQSVMAKECADRAEEAVCAAHEDNGDCRRPEIELQMKLLCKKTCQLCA</sequence>
<evidence type="ECO:0000256" key="1">
    <source>
        <dbReference type="SAM" id="SignalP"/>
    </source>
</evidence>
<dbReference type="AlphaFoldDB" id="A0A7I4YQV4"/>
<feature type="domain" description="ShKT" evidence="2">
    <location>
        <begin position="39"/>
        <end position="77"/>
    </location>
</feature>
<organism evidence="3 4">
    <name type="scientific">Haemonchus contortus</name>
    <name type="common">Barber pole worm</name>
    <dbReference type="NCBI Taxonomy" id="6289"/>
    <lineage>
        <taxon>Eukaryota</taxon>
        <taxon>Metazoa</taxon>
        <taxon>Ecdysozoa</taxon>
        <taxon>Nematoda</taxon>
        <taxon>Chromadorea</taxon>
        <taxon>Rhabditida</taxon>
        <taxon>Rhabditina</taxon>
        <taxon>Rhabditomorpha</taxon>
        <taxon>Strongyloidea</taxon>
        <taxon>Trichostrongylidae</taxon>
        <taxon>Haemonchus</taxon>
    </lineage>
</organism>
<dbReference type="Pfam" id="PF01549">
    <property type="entry name" value="ShK"/>
    <property type="match status" value="1"/>
</dbReference>
<evidence type="ECO:0000259" key="2">
    <source>
        <dbReference type="Pfam" id="PF01549"/>
    </source>
</evidence>
<keyword evidence="1" id="KW-0732">Signal</keyword>
<reference evidence="4" key="1">
    <citation type="submission" date="2020-12" db="UniProtKB">
        <authorList>
            <consortium name="WormBaseParasite"/>
        </authorList>
    </citation>
    <scope>IDENTIFICATION</scope>
    <source>
        <strain evidence="4">MHco3</strain>
    </source>
</reference>
<feature type="chain" id="PRO_5029765815" evidence="1">
    <location>
        <begin position="37"/>
        <end position="78"/>
    </location>
</feature>